<reference evidence="1" key="1">
    <citation type="submission" date="2021-01" db="EMBL/GenBank/DDBJ databases">
        <title>Whole genome shotgun sequence of Dactylosporangium siamense NBRC 106093.</title>
        <authorList>
            <person name="Komaki H."/>
            <person name="Tamura T."/>
        </authorList>
    </citation>
    <scope>NUCLEOTIDE SEQUENCE</scope>
    <source>
        <strain evidence="1">NBRC 106093</strain>
    </source>
</reference>
<proteinExistence type="predicted"/>
<evidence type="ECO:0000313" key="1">
    <source>
        <dbReference type="EMBL" id="GIG53205.1"/>
    </source>
</evidence>
<dbReference type="EMBL" id="BONQ01000222">
    <property type="protein sequence ID" value="GIG53205.1"/>
    <property type="molecule type" value="Genomic_DNA"/>
</dbReference>
<dbReference type="RefSeq" id="WP_203854802.1">
    <property type="nucleotide sequence ID" value="NZ_BAAAVW010000030.1"/>
</dbReference>
<dbReference type="Proteomes" id="UP000660611">
    <property type="component" value="Unassembled WGS sequence"/>
</dbReference>
<comment type="caution">
    <text evidence="1">The sequence shown here is derived from an EMBL/GenBank/DDBJ whole genome shotgun (WGS) entry which is preliminary data.</text>
</comment>
<keyword evidence="2" id="KW-1185">Reference proteome</keyword>
<accession>A0A919PYR6</accession>
<sequence>MSFIETIPGHVRDAVLASFEADGAEQREYAGDDREFAVWLYVIDRSCRRRIGVSIFDLADFCWRDHFDDGATPKKALSARPRCGTVSSEHHHAYSYGMIRI</sequence>
<organism evidence="1 2">
    <name type="scientific">Dactylosporangium siamense</name>
    <dbReference type="NCBI Taxonomy" id="685454"/>
    <lineage>
        <taxon>Bacteria</taxon>
        <taxon>Bacillati</taxon>
        <taxon>Actinomycetota</taxon>
        <taxon>Actinomycetes</taxon>
        <taxon>Micromonosporales</taxon>
        <taxon>Micromonosporaceae</taxon>
        <taxon>Dactylosporangium</taxon>
    </lineage>
</organism>
<name>A0A919PYR6_9ACTN</name>
<protein>
    <submittedName>
        <fullName evidence="1">Uncharacterized protein</fullName>
    </submittedName>
</protein>
<dbReference type="AlphaFoldDB" id="A0A919PYR6"/>
<gene>
    <name evidence="1" type="ORF">Dsi01nite_112460</name>
</gene>
<evidence type="ECO:0000313" key="2">
    <source>
        <dbReference type="Proteomes" id="UP000660611"/>
    </source>
</evidence>